<dbReference type="EMBL" id="JXTB01000712">
    <property type="protein sequence ID" value="PON33677.1"/>
    <property type="molecule type" value="Genomic_DNA"/>
</dbReference>
<gene>
    <name evidence="2" type="ORF">PanWU01x14_350810</name>
</gene>
<accession>A0A2P5AAV7</accession>
<evidence type="ECO:0000256" key="1">
    <source>
        <dbReference type="SAM" id="MobiDB-lite"/>
    </source>
</evidence>
<organism evidence="2 3">
    <name type="scientific">Parasponia andersonii</name>
    <name type="common">Sponia andersonii</name>
    <dbReference type="NCBI Taxonomy" id="3476"/>
    <lineage>
        <taxon>Eukaryota</taxon>
        <taxon>Viridiplantae</taxon>
        <taxon>Streptophyta</taxon>
        <taxon>Embryophyta</taxon>
        <taxon>Tracheophyta</taxon>
        <taxon>Spermatophyta</taxon>
        <taxon>Magnoliopsida</taxon>
        <taxon>eudicotyledons</taxon>
        <taxon>Gunneridae</taxon>
        <taxon>Pentapetalae</taxon>
        <taxon>rosids</taxon>
        <taxon>fabids</taxon>
        <taxon>Rosales</taxon>
        <taxon>Cannabaceae</taxon>
        <taxon>Parasponia</taxon>
    </lineage>
</organism>
<proteinExistence type="predicted"/>
<comment type="caution">
    <text evidence="2">The sequence shown here is derived from an EMBL/GenBank/DDBJ whole genome shotgun (WGS) entry which is preliminary data.</text>
</comment>
<sequence>LVTKALLNPREAEKEFYKHIYHDPHHSLDNTGIKEERIDIEDEEENKKEAAEAKRAA</sequence>
<protein>
    <submittedName>
        <fullName evidence="2">Uncharacterized protein</fullName>
    </submittedName>
</protein>
<feature type="compositionally biased region" description="Basic and acidic residues" evidence="1">
    <location>
        <begin position="45"/>
        <end position="57"/>
    </location>
</feature>
<evidence type="ECO:0000313" key="2">
    <source>
        <dbReference type="EMBL" id="PON33677.1"/>
    </source>
</evidence>
<reference evidence="3" key="1">
    <citation type="submission" date="2016-06" db="EMBL/GenBank/DDBJ databases">
        <title>Parallel loss of symbiosis genes in relatives of nitrogen-fixing non-legume Parasponia.</title>
        <authorList>
            <person name="Van Velzen R."/>
            <person name="Holmer R."/>
            <person name="Bu F."/>
            <person name="Rutten L."/>
            <person name="Van Zeijl A."/>
            <person name="Liu W."/>
            <person name="Santuari L."/>
            <person name="Cao Q."/>
            <person name="Sharma T."/>
            <person name="Shen D."/>
            <person name="Roswanjaya Y."/>
            <person name="Wardhani T."/>
            <person name="Kalhor M.S."/>
            <person name="Jansen J."/>
            <person name="Van den Hoogen J."/>
            <person name="Gungor B."/>
            <person name="Hartog M."/>
            <person name="Hontelez J."/>
            <person name="Verver J."/>
            <person name="Yang W.-C."/>
            <person name="Schijlen E."/>
            <person name="Repin R."/>
            <person name="Schilthuizen M."/>
            <person name="Schranz E."/>
            <person name="Heidstra R."/>
            <person name="Miyata K."/>
            <person name="Fedorova E."/>
            <person name="Kohlen W."/>
            <person name="Bisseling T."/>
            <person name="Smit S."/>
            <person name="Geurts R."/>
        </authorList>
    </citation>
    <scope>NUCLEOTIDE SEQUENCE [LARGE SCALE GENOMIC DNA]</scope>
    <source>
        <strain evidence="3">cv. WU1-14</strain>
    </source>
</reference>
<dbReference type="AlphaFoldDB" id="A0A2P5AAV7"/>
<feature type="compositionally biased region" description="Basic and acidic residues" evidence="1">
    <location>
        <begin position="23"/>
        <end position="37"/>
    </location>
</feature>
<feature type="region of interest" description="Disordered" evidence="1">
    <location>
        <begin position="23"/>
        <end position="57"/>
    </location>
</feature>
<dbReference type="Proteomes" id="UP000237105">
    <property type="component" value="Unassembled WGS sequence"/>
</dbReference>
<keyword evidence="3" id="KW-1185">Reference proteome</keyword>
<feature type="non-terminal residue" evidence="2">
    <location>
        <position position="1"/>
    </location>
</feature>
<evidence type="ECO:0000313" key="3">
    <source>
        <dbReference type="Proteomes" id="UP000237105"/>
    </source>
</evidence>
<name>A0A2P5AAV7_PARAD</name>